<dbReference type="Proteomes" id="UP000027222">
    <property type="component" value="Unassembled WGS sequence"/>
</dbReference>
<keyword evidence="3" id="KW-1185">Reference proteome</keyword>
<evidence type="ECO:0000313" key="3">
    <source>
        <dbReference type="Proteomes" id="UP000027222"/>
    </source>
</evidence>
<protein>
    <recommendedName>
        <fullName evidence="1">DDE-1 domain-containing protein</fullName>
    </recommendedName>
</protein>
<dbReference type="EMBL" id="KL142378">
    <property type="protein sequence ID" value="KDR76824.1"/>
    <property type="molecule type" value="Genomic_DNA"/>
</dbReference>
<organism evidence="2 3">
    <name type="scientific">Galerina marginata (strain CBS 339.88)</name>
    <dbReference type="NCBI Taxonomy" id="685588"/>
    <lineage>
        <taxon>Eukaryota</taxon>
        <taxon>Fungi</taxon>
        <taxon>Dikarya</taxon>
        <taxon>Basidiomycota</taxon>
        <taxon>Agaricomycotina</taxon>
        <taxon>Agaricomycetes</taxon>
        <taxon>Agaricomycetidae</taxon>
        <taxon>Agaricales</taxon>
        <taxon>Agaricineae</taxon>
        <taxon>Strophariaceae</taxon>
        <taxon>Galerina</taxon>
    </lineage>
</organism>
<evidence type="ECO:0000313" key="2">
    <source>
        <dbReference type="EMBL" id="KDR76824.1"/>
    </source>
</evidence>
<feature type="non-terminal residue" evidence="2">
    <location>
        <position position="96"/>
    </location>
</feature>
<dbReference type="AlphaFoldDB" id="A0A067TAA1"/>
<dbReference type="Pfam" id="PF03184">
    <property type="entry name" value="DDE_1"/>
    <property type="match status" value="1"/>
</dbReference>
<reference evidence="3" key="1">
    <citation type="journal article" date="2014" name="Proc. Natl. Acad. Sci. U.S.A.">
        <title>Extensive sampling of basidiomycete genomes demonstrates inadequacy of the white-rot/brown-rot paradigm for wood decay fungi.</title>
        <authorList>
            <person name="Riley R."/>
            <person name="Salamov A.A."/>
            <person name="Brown D.W."/>
            <person name="Nagy L.G."/>
            <person name="Floudas D."/>
            <person name="Held B.W."/>
            <person name="Levasseur A."/>
            <person name="Lombard V."/>
            <person name="Morin E."/>
            <person name="Otillar R."/>
            <person name="Lindquist E.A."/>
            <person name="Sun H."/>
            <person name="LaButti K.M."/>
            <person name="Schmutz J."/>
            <person name="Jabbour D."/>
            <person name="Luo H."/>
            <person name="Baker S.E."/>
            <person name="Pisabarro A.G."/>
            <person name="Walton J.D."/>
            <person name="Blanchette R.A."/>
            <person name="Henrissat B."/>
            <person name="Martin F."/>
            <person name="Cullen D."/>
            <person name="Hibbett D.S."/>
            <person name="Grigoriev I.V."/>
        </authorList>
    </citation>
    <scope>NUCLEOTIDE SEQUENCE [LARGE SCALE GENOMIC DNA]</scope>
    <source>
        <strain evidence="3">CBS 339.88</strain>
    </source>
</reference>
<dbReference type="OrthoDB" id="2968364at2759"/>
<gene>
    <name evidence="2" type="ORF">GALMADRAFT_39149</name>
</gene>
<dbReference type="STRING" id="685588.A0A067TAA1"/>
<feature type="non-terminal residue" evidence="2">
    <location>
        <position position="1"/>
    </location>
</feature>
<name>A0A067TAA1_GALM3</name>
<accession>A0A067TAA1</accession>
<proteinExistence type="predicted"/>
<dbReference type="InterPro" id="IPR004875">
    <property type="entry name" value="DDE_SF_endonuclease_dom"/>
</dbReference>
<evidence type="ECO:0000259" key="1">
    <source>
        <dbReference type="Pfam" id="PF03184"/>
    </source>
</evidence>
<sequence length="96" mass="10872">DGHSSHETPAMQRAAFEHNIILLAFPSKTTHKTQPLDVGVFGTVQKSWGSLCDRRITEGVPMTRFNVIHEYITLRHLVTPELIKTAFRKTGIYPLD</sequence>
<feature type="domain" description="DDE-1" evidence="1">
    <location>
        <begin position="1"/>
        <end position="49"/>
    </location>
</feature>
<dbReference type="GO" id="GO:0003676">
    <property type="term" value="F:nucleic acid binding"/>
    <property type="evidence" value="ECO:0007669"/>
    <property type="project" value="InterPro"/>
</dbReference>
<dbReference type="HOGENOM" id="CLU_013929_2_4_1"/>